<feature type="binding site" evidence="3">
    <location>
        <position position="8"/>
    </location>
    <ligand>
        <name>a divalent metal cation</name>
        <dbReference type="ChEBI" id="CHEBI:60240"/>
        <label>1</label>
    </ligand>
</feature>
<dbReference type="InterPro" id="IPR018228">
    <property type="entry name" value="DNase_TatD-rel_CS"/>
</dbReference>
<accession>A0A1F7USK5</accession>
<dbReference type="NCBIfam" id="TIGR00010">
    <property type="entry name" value="YchF/TatD family DNA exonuclease"/>
    <property type="match status" value="1"/>
</dbReference>
<evidence type="ECO:0000313" key="5">
    <source>
        <dbReference type="EMBL" id="OGL81271.1"/>
    </source>
</evidence>
<dbReference type="AlphaFoldDB" id="A0A1F7USK5"/>
<feature type="binding site" evidence="3">
    <location>
        <position position="155"/>
    </location>
    <ligand>
        <name>a divalent metal cation</name>
        <dbReference type="ChEBI" id="CHEBI:60240"/>
        <label>2</label>
    </ligand>
</feature>
<dbReference type="FunFam" id="3.20.20.140:FF:000005">
    <property type="entry name" value="TatD family hydrolase"/>
    <property type="match status" value="1"/>
</dbReference>
<dbReference type="EMBL" id="MGEJ01000008">
    <property type="protein sequence ID" value="OGL81271.1"/>
    <property type="molecule type" value="Genomic_DNA"/>
</dbReference>
<dbReference type="SUPFAM" id="SSF51556">
    <property type="entry name" value="Metallo-dependent hydrolases"/>
    <property type="match status" value="1"/>
</dbReference>
<dbReference type="CDD" id="cd01310">
    <property type="entry name" value="TatD_DNAse"/>
    <property type="match status" value="1"/>
</dbReference>
<evidence type="ECO:0008006" key="7">
    <source>
        <dbReference type="Google" id="ProtNLM"/>
    </source>
</evidence>
<name>A0A1F7USK5_9BACT</name>
<protein>
    <recommendedName>
        <fullName evidence="7">Hydrolase TatD</fullName>
    </recommendedName>
</protein>
<dbReference type="PROSITE" id="PS01091">
    <property type="entry name" value="TATD_3"/>
    <property type="match status" value="1"/>
</dbReference>
<dbReference type="STRING" id="1802401.A3B21_03580"/>
<dbReference type="InterPro" id="IPR015991">
    <property type="entry name" value="TatD/YcfH-like"/>
</dbReference>
<evidence type="ECO:0000256" key="2">
    <source>
        <dbReference type="ARBA" id="ARBA00022801"/>
    </source>
</evidence>
<comment type="caution">
    <text evidence="5">The sequence shown here is derived from an EMBL/GenBank/DDBJ whole genome shotgun (WGS) entry which is preliminary data.</text>
</comment>
<proteinExistence type="predicted"/>
<dbReference type="Pfam" id="PF01026">
    <property type="entry name" value="TatD_DNase"/>
    <property type="match status" value="1"/>
</dbReference>
<dbReference type="InterPro" id="IPR032466">
    <property type="entry name" value="Metal_Hydrolase"/>
</dbReference>
<organism evidence="5 6">
    <name type="scientific">Candidatus Uhrbacteria bacterium RIFCSPLOWO2_01_FULL_47_24</name>
    <dbReference type="NCBI Taxonomy" id="1802401"/>
    <lineage>
        <taxon>Bacteria</taxon>
        <taxon>Candidatus Uhriibacteriota</taxon>
    </lineage>
</organism>
<feature type="binding site" evidence="3">
    <location>
        <position position="6"/>
    </location>
    <ligand>
        <name>a divalent metal cation</name>
        <dbReference type="ChEBI" id="CHEBI:60240"/>
        <label>1</label>
    </ligand>
</feature>
<reference evidence="5 6" key="1">
    <citation type="journal article" date="2016" name="Nat. Commun.">
        <title>Thousands of microbial genomes shed light on interconnected biogeochemical processes in an aquifer system.</title>
        <authorList>
            <person name="Anantharaman K."/>
            <person name="Brown C.T."/>
            <person name="Hug L.A."/>
            <person name="Sharon I."/>
            <person name="Castelle C.J."/>
            <person name="Probst A.J."/>
            <person name="Thomas B.C."/>
            <person name="Singh A."/>
            <person name="Wilkins M.J."/>
            <person name="Karaoz U."/>
            <person name="Brodie E.L."/>
            <person name="Williams K.H."/>
            <person name="Hubbard S.S."/>
            <person name="Banfield J.F."/>
        </authorList>
    </citation>
    <scope>NUCLEOTIDE SEQUENCE [LARGE SCALE GENOMIC DNA]</scope>
</reference>
<feature type="region of interest" description="Disordered" evidence="4">
    <location>
        <begin position="113"/>
        <end position="133"/>
    </location>
</feature>
<dbReference type="GO" id="GO:0016788">
    <property type="term" value="F:hydrolase activity, acting on ester bonds"/>
    <property type="evidence" value="ECO:0007669"/>
    <property type="project" value="InterPro"/>
</dbReference>
<dbReference type="PANTHER" id="PTHR46124">
    <property type="entry name" value="D-AMINOACYL-TRNA DEACYLASE"/>
    <property type="match status" value="1"/>
</dbReference>
<dbReference type="PANTHER" id="PTHR46124:SF2">
    <property type="entry name" value="D-AMINOACYL-TRNA DEACYLASE"/>
    <property type="match status" value="1"/>
</dbReference>
<gene>
    <name evidence="5" type="ORF">A3B21_03580</name>
</gene>
<dbReference type="GO" id="GO:0046872">
    <property type="term" value="F:metal ion binding"/>
    <property type="evidence" value="ECO:0007669"/>
    <property type="project" value="UniProtKB-KW"/>
</dbReference>
<dbReference type="PIRSF" id="PIRSF005902">
    <property type="entry name" value="DNase_TatD"/>
    <property type="match status" value="1"/>
</dbReference>
<dbReference type="Gene3D" id="3.20.20.140">
    <property type="entry name" value="Metal-dependent hydrolases"/>
    <property type="match status" value="1"/>
</dbReference>
<feature type="binding site" evidence="3">
    <location>
        <position position="240"/>
    </location>
    <ligand>
        <name>a divalent metal cation</name>
        <dbReference type="ChEBI" id="CHEBI:60240"/>
        <label>1</label>
    </ligand>
</feature>
<feature type="binding site" evidence="3">
    <location>
        <position position="190"/>
    </location>
    <ligand>
        <name>a divalent metal cation</name>
        <dbReference type="ChEBI" id="CHEBI:60240"/>
        <label>2</label>
    </ligand>
</feature>
<dbReference type="InterPro" id="IPR001130">
    <property type="entry name" value="TatD-like"/>
</dbReference>
<evidence type="ECO:0000313" key="6">
    <source>
        <dbReference type="Proteomes" id="UP000176897"/>
    </source>
</evidence>
<sequence>MLIDYHAHVNFNAYKDDADEVIKRALESGVFMVLVGSQIDTSRRAVEMAAKYEKGVWASVGLHPIHLEQMEVDEEESHFATRAEVFDTAAYRELAQHEKVVAIGECGLDYYHTPSPQSSPSGRGQGEGGWRQKQHTTLRKHLDLADELDLPLILHCRGSAKDPEDAYRDMLAILREYVEAGKIVRHGSIHCFVSTLPIAREFVDLGFHVGFTGVITFPKAEKYAEVIRGIPLERILVETDCPYLTPVPYRGKRNEPLFVRYVAEKVAEIKKLDKHAVENQLFANTMKVFNKIPAPYYSRS</sequence>
<dbReference type="GO" id="GO:0004536">
    <property type="term" value="F:DNA nuclease activity"/>
    <property type="evidence" value="ECO:0007669"/>
    <property type="project" value="InterPro"/>
</dbReference>
<evidence type="ECO:0000256" key="3">
    <source>
        <dbReference type="PIRSR" id="PIRSR005902-1"/>
    </source>
</evidence>
<keyword evidence="1 3" id="KW-0479">Metal-binding</keyword>
<dbReference type="Proteomes" id="UP000176897">
    <property type="component" value="Unassembled WGS sequence"/>
</dbReference>
<keyword evidence="2" id="KW-0378">Hydrolase</keyword>
<feature type="binding site" evidence="3">
    <location>
        <position position="105"/>
    </location>
    <ligand>
        <name>a divalent metal cation</name>
        <dbReference type="ChEBI" id="CHEBI:60240"/>
        <label>1</label>
    </ligand>
</feature>
<evidence type="ECO:0000256" key="1">
    <source>
        <dbReference type="ARBA" id="ARBA00022723"/>
    </source>
</evidence>
<evidence type="ECO:0000256" key="4">
    <source>
        <dbReference type="SAM" id="MobiDB-lite"/>
    </source>
</evidence>